<evidence type="ECO:0000256" key="4">
    <source>
        <dbReference type="ARBA" id="ARBA00023002"/>
    </source>
</evidence>
<keyword evidence="4" id="KW-0560">Oxidoreductase</keyword>
<evidence type="ECO:0000313" key="11">
    <source>
        <dbReference type="Proteomes" id="UP000318946"/>
    </source>
</evidence>
<feature type="domain" description="Malic enzyme N-terminal" evidence="9">
    <location>
        <begin position="19"/>
        <end position="152"/>
    </location>
</feature>
<dbReference type="Pfam" id="PF03949">
    <property type="entry name" value="Malic_M"/>
    <property type="match status" value="1"/>
</dbReference>
<proteinExistence type="inferred from homology"/>
<dbReference type="EMBL" id="AP019735">
    <property type="protein sequence ID" value="BBL05311.1"/>
    <property type="molecule type" value="Genomic_DNA"/>
</dbReference>
<evidence type="ECO:0000256" key="1">
    <source>
        <dbReference type="ARBA" id="ARBA00001936"/>
    </source>
</evidence>
<comment type="cofactor">
    <cofactor evidence="7">
        <name>Mg(2+)</name>
        <dbReference type="ChEBI" id="CHEBI:18420"/>
    </cofactor>
    <cofactor evidence="7">
        <name>Mn(2+)</name>
        <dbReference type="ChEBI" id="CHEBI:29035"/>
    </cofactor>
    <text evidence="7">Divalent metal cations. Prefers magnesium or manganese.</text>
</comment>
<dbReference type="GO" id="GO:0051287">
    <property type="term" value="F:NAD binding"/>
    <property type="evidence" value="ECO:0007669"/>
    <property type="project" value="InterPro"/>
</dbReference>
<dbReference type="PANTHER" id="PTHR43237:SF4">
    <property type="entry name" value="NADP-DEPENDENT MALIC ENZYME"/>
    <property type="match status" value="1"/>
</dbReference>
<feature type="binding site" evidence="7">
    <location>
        <position position="163"/>
    </location>
    <ligand>
        <name>a divalent metal cation</name>
        <dbReference type="ChEBI" id="CHEBI:60240"/>
    </ligand>
</feature>
<dbReference type="InterPro" id="IPR012302">
    <property type="entry name" value="Malic_NAD-bd"/>
</dbReference>
<evidence type="ECO:0008006" key="12">
    <source>
        <dbReference type="Google" id="ProtNLM"/>
    </source>
</evidence>
<evidence type="ECO:0000313" key="10">
    <source>
        <dbReference type="EMBL" id="BBL05311.1"/>
    </source>
</evidence>
<dbReference type="InterPro" id="IPR012301">
    <property type="entry name" value="Malic_N_dom"/>
</dbReference>
<dbReference type="FunFam" id="3.40.50.10380:FF:000003">
    <property type="entry name" value="NADP-dependent malic enzyme"/>
    <property type="match status" value="1"/>
</dbReference>
<reference evidence="11" key="1">
    <citation type="submission" date="2019-06" db="EMBL/GenBank/DDBJ databases">
        <title>Alistipes onderdonkii subsp. vulgaris subsp. nov., Alistipes dispar sp. nov. and Alistipes communis sp. nov., isolated from human faeces, and creation of Alistipes onderdonkii subsp. onderdonkii subsp. nov.</title>
        <authorList>
            <person name="Sakamoto M."/>
            <person name="Ikeyama N."/>
            <person name="Ogata Y."/>
            <person name="Suda W."/>
            <person name="Iino T."/>
            <person name="Hattori M."/>
            <person name="Ohkuma M."/>
        </authorList>
    </citation>
    <scope>NUCLEOTIDE SEQUENCE [LARGE SCALE GENOMIC DNA]</scope>
    <source>
        <strain evidence="11">5CBH24</strain>
    </source>
</reference>
<dbReference type="PANTHER" id="PTHR43237">
    <property type="entry name" value="NADP-DEPENDENT MALIC ENZYME"/>
    <property type="match status" value="1"/>
</dbReference>
<feature type="binding site" evidence="6">
    <location>
        <position position="287"/>
    </location>
    <ligand>
        <name>(S)-malate</name>
        <dbReference type="ChEBI" id="CHEBI:15589"/>
    </ligand>
</feature>
<dbReference type="InterPro" id="IPR051674">
    <property type="entry name" value="Malate_Decarboxylase"/>
</dbReference>
<dbReference type="GO" id="GO:0016616">
    <property type="term" value="F:oxidoreductase activity, acting on the CH-OH group of donors, NAD or NADP as acceptor"/>
    <property type="evidence" value="ECO:0007669"/>
    <property type="project" value="InterPro"/>
</dbReference>
<dbReference type="PIRSF" id="PIRSF000106">
    <property type="entry name" value="ME"/>
    <property type="match status" value="1"/>
</dbReference>
<dbReference type="InterPro" id="IPR036291">
    <property type="entry name" value="NAD(P)-bd_dom_sf"/>
</dbReference>
<dbReference type="CDD" id="cd05311">
    <property type="entry name" value="NAD_bind_2_malic_enz"/>
    <property type="match status" value="1"/>
</dbReference>
<sequence>MDTNELMKEALAYHAEGGPGKIEIRPTKPDATQYDLSLAYSPGVAAPCLAIADDPAKAYDYTIKGNLVAVITNGTAVLGLGDIGPLAAKPVMEGKCMLFKHFSGINAFDIEIDTTDPEEFIAAVKRIAPTFGGINLEDIKAPECFEIERRLVEELDIPVMHDDQHGTAIIASAALINAMYLSGKRIDEAQIVVNGAGAAAIACARMFLALGARRDQITMCDSRGVVTTRRTDLNPVKREFATSRPVTTLREALVGADVFLGVSTAGVLDADMVRSMAGNPLVMALANPDPEISYDEAKAARPDVIVATGRTDYPNQVNNVLGFPYIFRGALDVRARKINETMKLAAAHALAELAREEVPAELAAAFGVDRLEFGPDYLIPKLTDPRLLGRVAPAVARAAVESGVAQRRPDIE</sequence>
<feature type="domain" description="Malic enzyme NAD-binding" evidence="8">
    <location>
        <begin position="164"/>
        <end position="400"/>
    </location>
</feature>
<dbReference type="RefSeq" id="WP_141413480.1">
    <property type="nucleotide sequence ID" value="NZ_AP019735.1"/>
</dbReference>
<protein>
    <recommendedName>
        <fullName evidence="12">Malate dehydrogenase</fullName>
    </recommendedName>
</protein>
<dbReference type="InterPro" id="IPR046346">
    <property type="entry name" value="Aminoacid_DH-like_N_sf"/>
</dbReference>
<accession>A0A4Y1WWI6</accession>
<dbReference type="KEGG" id="acou:A5CBH24_26240"/>
<dbReference type="AlphaFoldDB" id="A0A4Y1WWI6"/>
<dbReference type="SUPFAM" id="SSF51735">
    <property type="entry name" value="NAD(P)-binding Rossmann-fold domains"/>
    <property type="match status" value="1"/>
</dbReference>
<evidence type="ECO:0000256" key="6">
    <source>
        <dbReference type="PIRSR" id="PIRSR000106-2"/>
    </source>
</evidence>
<dbReference type="SMART" id="SM01274">
    <property type="entry name" value="malic"/>
    <property type="match status" value="1"/>
</dbReference>
<feature type="active site" description="Proton acceptor" evidence="5">
    <location>
        <position position="95"/>
    </location>
</feature>
<dbReference type="GO" id="GO:0004470">
    <property type="term" value="F:malic enzyme activity"/>
    <property type="evidence" value="ECO:0007669"/>
    <property type="project" value="InterPro"/>
</dbReference>
<organism evidence="10 11">
    <name type="scientific">Alistipes communis</name>
    <dbReference type="NCBI Taxonomy" id="2585118"/>
    <lineage>
        <taxon>Bacteria</taxon>
        <taxon>Pseudomonadati</taxon>
        <taxon>Bacteroidota</taxon>
        <taxon>Bacteroidia</taxon>
        <taxon>Bacteroidales</taxon>
        <taxon>Rikenellaceae</taxon>
        <taxon>Alistipes</taxon>
    </lineage>
</organism>
<dbReference type="Pfam" id="PF00390">
    <property type="entry name" value="malic"/>
    <property type="match status" value="1"/>
</dbReference>
<keyword evidence="3 7" id="KW-0479">Metal-binding</keyword>
<dbReference type="Gene3D" id="3.40.50.720">
    <property type="entry name" value="NAD(P)-binding Rossmann-like Domain"/>
    <property type="match status" value="1"/>
</dbReference>
<evidence type="ECO:0000256" key="7">
    <source>
        <dbReference type="PIRSR" id="PIRSR000106-3"/>
    </source>
</evidence>
<dbReference type="SUPFAM" id="SSF53223">
    <property type="entry name" value="Aminoacid dehydrogenase-like, N-terminal domain"/>
    <property type="match status" value="1"/>
</dbReference>
<dbReference type="OrthoDB" id="9805787at2"/>
<evidence type="ECO:0000256" key="2">
    <source>
        <dbReference type="ARBA" id="ARBA00008785"/>
    </source>
</evidence>
<evidence type="ECO:0000259" key="8">
    <source>
        <dbReference type="SMART" id="SM00919"/>
    </source>
</evidence>
<dbReference type="InterPro" id="IPR037062">
    <property type="entry name" value="Malic_N_dom_sf"/>
</dbReference>
<dbReference type="GO" id="GO:0046872">
    <property type="term" value="F:metal ion binding"/>
    <property type="evidence" value="ECO:0007669"/>
    <property type="project" value="UniProtKB-KW"/>
</dbReference>
<evidence type="ECO:0000256" key="3">
    <source>
        <dbReference type="ARBA" id="ARBA00022723"/>
    </source>
</evidence>
<feature type="binding site" evidence="7">
    <location>
        <position position="137"/>
    </location>
    <ligand>
        <name>a divalent metal cation</name>
        <dbReference type="ChEBI" id="CHEBI:60240"/>
    </ligand>
</feature>
<dbReference type="GeneID" id="78343333"/>
<comment type="similarity">
    <text evidence="2">Belongs to the malic enzymes family.</text>
</comment>
<feature type="binding site" evidence="7">
    <location>
        <position position="138"/>
    </location>
    <ligand>
        <name>a divalent metal cation</name>
        <dbReference type="ChEBI" id="CHEBI:60240"/>
    </ligand>
</feature>
<feature type="active site" description="Proton donor" evidence="5">
    <location>
        <position position="40"/>
    </location>
</feature>
<comment type="cofactor">
    <cofactor evidence="1">
        <name>Mn(2+)</name>
        <dbReference type="ChEBI" id="CHEBI:29035"/>
    </cofactor>
</comment>
<dbReference type="Proteomes" id="UP000318946">
    <property type="component" value="Chromosome"/>
</dbReference>
<dbReference type="SMART" id="SM00919">
    <property type="entry name" value="Malic_M"/>
    <property type="match status" value="1"/>
</dbReference>
<name>A0A4Y1WWI6_9BACT</name>
<dbReference type="Gene3D" id="3.40.50.10380">
    <property type="entry name" value="Malic enzyme, N-terminal domain"/>
    <property type="match status" value="1"/>
</dbReference>
<dbReference type="InterPro" id="IPR045213">
    <property type="entry name" value="Malic_NAD-bd_bact_type"/>
</dbReference>
<dbReference type="InterPro" id="IPR001891">
    <property type="entry name" value="Malic_OxRdtase"/>
</dbReference>
<evidence type="ECO:0000256" key="5">
    <source>
        <dbReference type="PIRSR" id="PIRSR000106-1"/>
    </source>
</evidence>
<keyword evidence="11" id="KW-1185">Reference proteome</keyword>
<gene>
    <name evidence="10" type="ORF">A5CBH24_26240</name>
</gene>
<feature type="binding site" evidence="6">
    <location>
        <position position="318"/>
    </location>
    <ligand>
        <name>(S)-malate</name>
        <dbReference type="ChEBI" id="CHEBI:15589"/>
    </ligand>
</feature>
<evidence type="ECO:0000259" key="9">
    <source>
        <dbReference type="SMART" id="SM01274"/>
    </source>
</evidence>
<dbReference type="FunFam" id="3.40.50.720:FF:000095">
    <property type="entry name" value="NADP-dependent malic enzyme"/>
    <property type="match status" value="1"/>
</dbReference>